<feature type="region of interest" description="Disordered" evidence="1">
    <location>
        <begin position="990"/>
        <end position="1012"/>
    </location>
</feature>
<gene>
    <name evidence="2" type="ORF">JX265_005381</name>
</gene>
<protein>
    <submittedName>
        <fullName evidence="2">Uncharacterized protein</fullName>
    </submittedName>
</protein>
<proteinExistence type="predicted"/>
<sequence>MANANVSIPMKLDAFVFNQDVCDGGEFDAKIAPITQPNYTFLRTTDYLLQNDLLDPVDLANATPHDRNMRLTDLGTGKIREKRLGVYLHWILPRLYRSGSAATPSAASRGSSTATALDPTAPQFRPVPTRWLVIRKLDASTIKPVSAVGLVDLVEGWVVESDRVREIDKLAEGVDLQVDVSPYILSSSHKAVTTDPKLLGKQAEIFIGYKESAETWAESGSAQDRIDLNLLNSSNQLFPDYQPHNSNVFSVLDTFKYRDKDGSCKALTDAVASYYVLGWHDNTSDDPFTLKGEKRTKRLSDLNAILHDMADLDSWLNDTTDTHSICHGAMYEVEWHSRWKNGDDTSNTPRNLPANSFTEKLKCKMPIAVGTTPMDSVLAYIHANHEEELENDIFRIETLLRAQSDSVTGQQAGEDEVQNYNFATSGGGAFYVLPVEKDRPAQTPSDEDQLHLKLANQAQALVNAGERALQKTQKGLFSLWWKYQTDRDRAQAVDSYQTDARNLTSEYESLNKMLATQRTAVSTEIGKLSITPKTATLNEFTLAKDPSLLVAGAASGWPEDFLKALMCRLDYQIDTFGQPLDPEFKKKYFIGCIPSDLQPTALALVQEFLDNTPSRFEDLTTRRESVTGDEYKTYRPLYHDHGDPDVQHLLGAPWRDRWTSTQPWFPLFLEWQAEFHHIEFDKWQLEQTTSRIESQTKFRHGIKPDKTPLWEDTDVGDDICTLSGRILILPQPTFSLQAQIDQLFSSTNPDLLDKYLCLEDRNALQAGVSSLALLSAPLSGFVNQLSTTLQGNHLKPNIRFPGQSPEPIAAAWAESSAVGLEEKQLGYIGIQSDVTPYGSLVGVPPNGYSAFKPATHGQFCFTRLNIVDKFGQCAPAIERETDTGIIPSIYPCLSDYVAPQNFGEYANVARKPAKTSVCEFAQIPPQINQPTRLNAVFVKPDEDASKAAGPAYWRPVRAWDSPIWGWIVVNYVDNGIQFFLQDGTFYREARGASPDNPRPVSKSQRWKPFGRGASTPNTYQIDRLIDQFTEDEAGQKFLDHFISMCTDSVNQSHPAPSSYGRFVNALVGKPLALVNVGCTLEMASDAQANQSTAKGQPDAQTKYHLLPQSDDDPNQYQFALKLGDHNRLYDGLVGYFKAFENPWKQDPPLGNELDLSTLYTTYGDIKEDSRVKSIDESTFPKLKAFYTDPRQYVDLNDPAPQFQAAYNANLNRSVYGCIVDPFLPLHTYMGGGIAPVQPLQLPDWTWKSALDKMTAFFHFGPLVVTDDVPGYKSDYDLPSDYASKWEQLTVPNFTLPLPSLKVADWRWLQGYPPGKPAPEPPETSEVVAQQDDQEEKFMALALGKLDATPRFQPGPYTAVEGYLQMKAPIEINGGRKAE</sequence>
<keyword evidence="3" id="KW-1185">Reference proteome</keyword>
<dbReference type="Proteomes" id="UP000829685">
    <property type="component" value="Unassembled WGS sequence"/>
</dbReference>
<dbReference type="EMBL" id="JAFIMR010000011">
    <property type="protein sequence ID" value="KAI1872501.1"/>
    <property type="molecule type" value="Genomic_DNA"/>
</dbReference>
<feature type="region of interest" description="Disordered" evidence="1">
    <location>
        <begin position="102"/>
        <end position="121"/>
    </location>
</feature>
<evidence type="ECO:0000313" key="2">
    <source>
        <dbReference type="EMBL" id="KAI1872501.1"/>
    </source>
</evidence>
<accession>A0A9P9WNH6</accession>
<name>A0A9P9WNH6_9PEZI</name>
<organism evidence="2 3">
    <name type="scientific">Neoarthrinium moseri</name>
    <dbReference type="NCBI Taxonomy" id="1658444"/>
    <lineage>
        <taxon>Eukaryota</taxon>
        <taxon>Fungi</taxon>
        <taxon>Dikarya</taxon>
        <taxon>Ascomycota</taxon>
        <taxon>Pezizomycotina</taxon>
        <taxon>Sordariomycetes</taxon>
        <taxon>Xylariomycetidae</taxon>
        <taxon>Amphisphaeriales</taxon>
        <taxon>Apiosporaceae</taxon>
        <taxon>Neoarthrinium</taxon>
    </lineage>
</organism>
<evidence type="ECO:0000256" key="1">
    <source>
        <dbReference type="SAM" id="MobiDB-lite"/>
    </source>
</evidence>
<comment type="caution">
    <text evidence="2">The sequence shown here is derived from an EMBL/GenBank/DDBJ whole genome shotgun (WGS) entry which is preliminary data.</text>
</comment>
<evidence type="ECO:0000313" key="3">
    <source>
        <dbReference type="Proteomes" id="UP000829685"/>
    </source>
</evidence>
<reference evidence="2" key="1">
    <citation type="submission" date="2021-03" db="EMBL/GenBank/DDBJ databases">
        <title>Revisited historic fungal species revealed as producer of novel bioactive compounds through whole genome sequencing and comparative genomics.</title>
        <authorList>
            <person name="Vignolle G.A."/>
            <person name="Hochenegger N."/>
            <person name="Mach R.L."/>
            <person name="Mach-Aigner A.R."/>
            <person name="Javad Rahimi M."/>
            <person name="Salim K.A."/>
            <person name="Chan C.M."/>
            <person name="Lim L.B.L."/>
            <person name="Cai F."/>
            <person name="Druzhinina I.S."/>
            <person name="U'Ren J.M."/>
            <person name="Derntl C."/>
        </authorList>
    </citation>
    <scope>NUCLEOTIDE SEQUENCE</scope>
    <source>
        <strain evidence="2">TUCIM 5799</strain>
    </source>
</reference>
<feature type="compositionally biased region" description="Low complexity" evidence="1">
    <location>
        <begin position="102"/>
        <end position="116"/>
    </location>
</feature>